<dbReference type="PANTHER" id="PTHR21396:SF2">
    <property type="entry name" value="LARGE RIBOSOMAL SUBUNIT PROTEIN ML43"/>
    <property type="match status" value="1"/>
</dbReference>
<dbReference type="AlphaFoldDB" id="A0A8J5V644"/>
<keyword evidence="2" id="KW-0496">Mitochondrion</keyword>
<dbReference type="GO" id="GO:0005762">
    <property type="term" value="C:mitochondrial large ribosomal subunit"/>
    <property type="evidence" value="ECO:0007669"/>
    <property type="project" value="TreeGrafter"/>
</dbReference>
<evidence type="ECO:0000313" key="4">
    <source>
        <dbReference type="EMBL" id="KAG8033858.1"/>
    </source>
</evidence>
<dbReference type="InterPro" id="IPR039927">
    <property type="entry name" value="Ribosomal_mL43"/>
</dbReference>
<accession>A0A8J5V644</accession>
<dbReference type="FunFam" id="3.40.30.10:FF:000257">
    <property type="entry name" value="39S ribosomal protein L43"/>
    <property type="match status" value="1"/>
</dbReference>
<dbReference type="Pfam" id="PF05047">
    <property type="entry name" value="L51_S25_CI-B8"/>
    <property type="match status" value="1"/>
</dbReference>
<organism evidence="4 5">
    <name type="scientific">Cotesia typhae</name>
    <dbReference type="NCBI Taxonomy" id="2053667"/>
    <lineage>
        <taxon>Eukaryota</taxon>
        <taxon>Metazoa</taxon>
        <taxon>Ecdysozoa</taxon>
        <taxon>Arthropoda</taxon>
        <taxon>Hexapoda</taxon>
        <taxon>Insecta</taxon>
        <taxon>Pterygota</taxon>
        <taxon>Neoptera</taxon>
        <taxon>Endopterygota</taxon>
        <taxon>Hymenoptera</taxon>
        <taxon>Apocrita</taxon>
        <taxon>Ichneumonoidea</taxon>
        <taxon>Braconidae</taxon>
        <taxon>Microgastrinae</taxon>
        <taxon>Cotesia</taxon>
    </lineage>
</organism>
<reference evidence="4" key="2">
    <citation type="submission" date="2021-04" db="EMBL/GenBank/DDBJ databases">
        <title>Genome-wide patterns of bracovirus chromosomal integration into multiple host tissues during parasitism.</title>
        <authorList>
            <person name="Chebbi M.A.C."/>
        </authorList>
    </citation>
    <scope>NUCLEOTIDE SEQUENCE</scope>
    <source>
        <tissue evidence="4">Whole body</tissue>
    </source>
</reference>
<dbReference type="GO" id="GO:0003735">
    <property type="term" value="F:structural constituent of ribosome"/>
    <property type="evidence" value="ECO:0007669"/>
    <property type="project" value="InterPro"/>
</dbReference>
<name>A0A8J5V644_9HYME</name>
<evidence type="ECO:0000256" key="1">
    <source>
        <dbReference type="ARBA" id="ARBA00004173"/>
    </source>
</evidence>
<evidence type="ECO:0000313" key="5">
    <source>
        <dbReference type="Proteomes" id="UP000729913"/>
    </source>
</evidence>
<dbReference type="PANTHER" id="PTHR21396">
    <property type="entry name" value="39S RIBOSOMAL PROTEIN L43"/>
    <property type="match status" value="1"/>
</dbReference>
<dbReference type="OrthoDB" id="88at2759"/>
<dbReference type="InterPro" id="IPR007741">
    <property type="entry name" value="Ribosomal_mL43/mS25/NADH_DH"/>
</dbReference>
<feature type="domain" description="Ribosomal protein/NADH dehydrogenase" evidence="3">
    <location>
        <begin position="37"/>
        <end position="110"/>
    </location>
</feature>
<comment type="subcellular location">
    <subcellularLocation>
        <location evidence="1">Mitochondrion</location>
    </subcellularLocation>
</comment>
<evidence type="ECO:0000259" key="3">
    <source>
        <dbReference type="SMART" id="SM00916"/>
    </source>
</evidence>
<evidence type="ECO:0000256" key="2">
    <source>
        <dbReference type="ARBA" id="ARBA00023128"/>
    </source>
</evidence>
<dbReference type="EMBL" id="JAAOIC020000072">
    <property type="protein sequence ID" value="KAG8033858.1"/>
    <property type="molecule type" value="Genomic_DNA"/>
</dbReference>
<keyword evidence="5" id="KW-1185">Reference proteome</keyword>
<dbReference type="Proteomes" id="UP000729913">
    <property type="component" value="Unassembled WGS sequence"/>
</dbReference>
<reference evidence="4" key="1">
    <citation type="submission" date="2020-03" db="EMBL/GenBank/DDBJ databases">
        <authorList>
            <person name="Chebbi M.A."/>
            <person name="Drezen J.M."/>
        </authorList>
    </citation>
    <scope>NUCLEOTIDE SEQUENCE</scope>
    <source>
        <tissue evidence="4">Whole body</tissue>
    </source>
</reference>
<dbReference type="SMART" id="SM00916">
    <property type="entry name" value="L51_S25_CI-B8"/>
    <property type="match status" value="1"/>
</dbReference>
<comment type="caution">
    <text evidence="4">The sequence shown here is derived from an EMBL/GenBank/DDBJ whole genome shotgun (WGS) entry which is preliminary data.</text>
</comment>
<dbReference type="GO" id="GO:0032543">
    <property type="term" value="P:mitochondrial translation"/>
    <property type="evidence" value="ECO:0007669"/>
    <property type="project" value="InterPro"/>
</dbReference>
<sequence length="187" mass="21508">MSNRSLVIKSGFLRAPLSNGIGRYVGQLQRITLKFCKSYPTSKGMRDFLENHLLDFAKENPGVVVYVKPRRHRTPVLLAEYLNGEKHWVAVKNFESVHIQKWLELMRTQAQDGSAMRLRKMWHTEFPSIQGPWSPFTFMNPINNITKFPDNQLGAAPDQKPTATEILLKMYQAEKNHPTKSIGENIN</sequence>
<gene>
    <name evidence="4" type="ORF">G9C98_008339</name>
</gene>
<proteinExistence type="predicted"/>
<protein>
    <recommendedName>
        <fullName evidence="3">Ribosomal protein/NADH dehydrogenase domain-containing protein</fullName>
    </recommendedName>
</protein>